<proteinExistence type="predicted"/>
<sequence>MGIVSVNYKKIFRFSKCPWLFLLQNMAFLKNVPDFYCFVGV</sequence>
<evidence type="ECO:0000313" key="2">
    <source>
        <dbReference type="Proteomes" id="UP000036958"/>
    </source>
</evidence>
<comment type="caution">
    <text evidence="1">The sequence shown here is derived from an EMBL/GenBank/DDBJ whole genome shotgun (WGS) entry which is preliminary data.</text>
</comment>
<reference evidence="2" key="1">
    <citation type="submission" date="2015-07" db="EMBL/GenBank/DDBJ databases">
        <title>Genome sequencing of Sunxiuqinia dokdonensis strain SK.</title>
        <authorList>
            <person name="Ahn S."/>
            <person name="Kim B.-C."/>
        </authorList>
    </citation>
    <scope>NUCLEOTIDE SEQUENCE [LARGE SCALE GENOMIC DNA]</scope>
    <source>
        <strain evidence="2">SK</strain>
    </source>
</reference>
<dbReference type="Proteomes" id="UP000036958">
    <property type="component" value="Unassembled WGS sequence"/>
</dbReference>
<organism evidence="1 2">
    <name type="scientific">Sunxiuqinia dokdonensis</name>
    <dbReference type="NCBI Taxonomy" id="1409788"/>
    <lineage>
        <taxon>Bacteria</taxon>
        <taxon>Pseudomonadati</taxon>
        <taxon>Bacteroidota</taxon>
        <taxon>Bacteroidia</taxon>
        <taxon>Marinilabiliales</taxon>
        <taxon>Prolixibacteraceae</taxon>
        <taxon>Sunxiuqinia</taxon>
    </lineage>
</organism>
<evidence type="ECO:0000313" key="1">
    <source>
        <dbReference type="EMBL" id="KOH45865.1"/>
    </source>
</evidence>
<keyword evidence="2" id="KW-1185">Reference proteome</keyword>
<gene>
    <name evidence="1" type="ORF">NC99_12970</name>
</gene>
<protein>
    <submittedName>
        <fullName evidence="1">Uncharacterized protein</fullName>
    </submittedName>
</protein>
<name>A0A0L8VBK1_9BACT</name>
<dbReference type="EMBL" id="LGIA01000062">
    <property type="protein sequence ID" value="KOH45865.1"/>
    <property type="molecule type" value="Genomic_DNA"/>
</dbReference>
<dbReference type="STRING" id="1409788.NC99_12970"/>
<accession>A0A0L8VBK1</accession>
<dbReference type="AlphaFoldDB" id="A0A0L8VBK1"/>